<feature type="transmembrane region" description="Helical" evidence="1">
    <location>
        <begin position="93"/>
        <end position="124"/>
    </location>
</feature>
<keyword evidence="1" id="KW-0472">Membrane</keyword>
<dbReference type="Proteomes" id="UP001281761">
    <property type="component" value="Unassembled WGS sequence"/>
</dbReference>
<reference evidence="2 3" key="1">
    <citation type="journal article" date="2022" name="bioRxiv">
        <title>Genomics of Preaxostyla Flagellates Illuminates Evolutionary Transitions and the Path Towards Mitochondrial Loss.</title>
        <authorList>
            <person name="Novak L.V.F."/>
            <person name="Treitli S.C."/>
            <person name="Pyrih J."/>
            <person name="Halakuc P."/>
            <person name="Pipaliya S.V."/>
            <person name="Vacek V."/>
            <person name="Brzon O."/>
            <person name="Soukal P."/>
            <person name="Eme L."/>
            <person name="Dacks J.B."/>
            <person name="Karnkowska A."/>
            <person name="Elias M."/>
            <person name="Hampl V."/>
        </authorList>
    </citation>
    <scope>NUCLEOTIDE SEQUENCE [LARGE SCALE GENOMIC DNA]</scope>
    <source>
        <strain evidence="2">NAU3</strain>
        <tissue evidence="2">Gut</tissue>
    </source>
</reference>
<name>A0ABQ9X2J4_9EUKA</name>
<evidence type="ECO:0000313" key="3">
    <source>
        <dbReference type="Proteomes" id="UP001281761"/>
    </source>
</evidence>
<gene>
    <name evidence="2" type="ORF">BLNAU_19281</name>
</gene>
<keyword evidence="1" id="KW-0812">Transmembrane</keyword>
<evidence type="ECO:0008006" key="4">
    <source>
        <dbReference type="Google" id="ProtNLM"/>
    </source>
</evidence>
<protein>
    <recommendedName>
        <fullName evidence="4">Transmembrane protein</fullName>
    </recommendedName>
</protein>
<organism evidence="2 3">
    <name type="scientific">Blattamonas nauphoetae</name>
    <dbReference type="NCBI Taxonomy" id="2049346"/>
    <lineage>
        <taxon>Eukaryota</taxon>
        <taxon>Metamonada</taxon>
        <taxon>Preaxostyla</taxon>
        <taxon>Oxymonadida</taxon>
        <taxon>Blattamonas</taxon>
    </lineage>
</organism>
<dbReference type="EMBL" id="JARBJD010000247">
    <property type="protein sequence ID" value="KAK2945793.1"/>
    <property type="molecule type" value="Genomic_DNA"/>
</dbReference>
<evidence type="ECO:0000256" key="1">
    <source>
        <dbReference type="SAM" id="Phobius"/>
    </source>
</evidence>
<keyword evidence="3" id="KW-1185">Reference proteome</keyword>
<comment type="caution">
    <text evidence="2">The sequence shown here is derived from an EMBL/GenBank/DDBJ whole genome shotgun (WGS) entry which is preliminary data.</text>
</comment>
<evidence type="ECO:0000313" key="2">
    <source>
        <dbReference type="EMBL" id="KAK2945793.1"/>
    </source>
</evidence>
<sequence>MTESSKLHNTPILISTPVTIQKPLALHPYNPPQTKEVVIPPIVRVPSDFELQSISTMASSRSLYSLKSHYSSVGAREMEAGFSSTLKHRISSFACFMLIFLSCVSTSLLTVGYVSCLSVLPFFLEAF</sequence>
<keyword evidence="1" id="KW-1133">Transmembrane helix</keyword>
<proteinExistence type="predicted"/>
<accession>A0ABQ9X2J4</accession>